<dbReference type="Proteomes" id="UP001596258">
    <property type="component" value="Unassembled WGS sequence"/>
</dbReference>
<sequence length="521" mass="56219">MKLGGIIVGLLILGLIMGPQAVQAATTDKTEDIAGALKTAPQGGKVDGYFKTGQILNNSAKVVNTGREDGTQAVQLTDGGYNELGTIWTTDAAKMDLSQDQTASMWLYTGNKGVYSGDGMAFVLQNGGIDASAVDTSDTKQPVPAVGETLGVWGYDANSKFSLGRDAQGLVKTGIQKSWALEFDTFSNEGVPPLYGDSPADINMKWKDYFSNSAHLANQFDVDVPKMHIASAYPGDAGAYDVSGKDFSWGWPFRHNSHYSYAKLRHQGIIFREHGSYQLLGTGHWQHLTLSWDALSESMKYTFDDKDPDNGTPRKGYSATVRIDKTKLGLAKNGSQKVRWGFTGTTGNATGNTETNLVIFEQVPSLVNVDATASLKDMTSNQAITQASDVVNAGDRLHLDYHLRYVSGREPWKDIQAKLELPKNIQFNSAKITYANGNSQNITDLISANKTGELNQQLDSLSTTNLNATISLSGIAVSGGERVIPATNSSFTGTNAIAQADLTGVQVDENDQTVRDIRPMM</sequence>
<feature type="chain" id="PRO_5047343573" description="WxL domain-containing protein" evidence="1">
    <location>
        <begin position="25"/>
        <end position="521"/>
    </location>
</feature>
<dbReference type="EMBL" id="JBHSSO010000067">
    <property type="protein sequence ID" value="MFC6290406.1"/>
    <property type="molecule type" value="Genomic_DNA"/>
</dbReference>
<comment type="caution">
    <text evidence="2">The sequence shown here is derived from an EMBL/GenBank/DDBJ whole genome shotgun (WGS) entry which is preliminary data.</text>
</comment>
<accession>A0ABW1UAV0</accession>
<dbReference type="Gene3D" id="2.60.120.200">
    <property type="match status" value="1"/>
</dbReference>
<protein>
    <recommendedName>
        <fullName evidence="4">WxL domain-containing protein</fullName>
    </recommendedName>
</protein>
<dbReference type="RefSeq" id="WP_125576321.1">
    <property type="nucleotide sequence ID" value="NZ_JBHSSO010000067.1"/>
</dbReference>
<keyword evidence="3" id="KW-1185">Reference proteome</keyword>
<evidence type="ECO:0008006" key="4">
    <source>
        <dbReference type="Google" id="ProtNLM"/>
    </source>
</evidence>
<feature type="signal peptide" evidence="1">
    <location>
        <begin position="1"/>
        <end position="24"/>
    </location>
</feature>
<name>A0ABW1UAV0_9LACO</name>
<proteinExistence type="predicted"/>
<organism evidence="2 3">
    <name type="scientific">Levilactobacillus angrenensis</name>
    <dbReference type="NCBI Taxonomy" id="2486020"/>
    <lineage>
        <taxon>Bacteria</taxon>
        <taxon>Bacillati</taxon>
        <taxon>Bacillota</taxon>
        <taxon>Bacilli</taxon>
        <taxon>Lactobacillales</taxon>
        <taxon>Lactobacillaceae</taxon>
        <taxon>Levilactobacillus</taxon>
    </lineage>
</organism>
<evidence type="ECO:0000313" key="3">
    <source>
        <dbReference type="Proteomes" id="UP001596258"/>
    </source>
</evidence>
<keyword evidence="1" id="KW-0732">Signal</keyword>
<evidence type="ECO:0000256" key="1">
    <source>
        <dbReference type="SAM" id="SignalP"/>
    </source>
</evidence>
<gene>
    <name evidence="2" type="ORF">ACFP1M_09510</name>
</gene>
<evidence type="ECO:0000313" key="2">
    <source>
        <dbReference type="EMBL" id="MFC6290406.1"/>
    </source>
</evidence>
<reference evidence="3" key="1">
    <citation type="journal article" date="2019" name="Int. J. Syst. Evol. Microbiol.">
        <title>The Global Catalogue of Microorganisms (GCM) 10K type strain sequencing project: providing services to taxonomists for standard genome sequencing and annotation.</title>
        <authorList>
            <consortium name="The Broad Institute Genomics Platform"/>
            <consortium name="The Broad Institute Genome Sequencing Center for Infectious Disease"/>
            <person name="Wu L."/>
            <person name="Ma J."/>
        </authorList>
    </citation>
    <scope>NUCLEOTIDE SEQUENCE [LARGE SCALE GENOMIC DNA]</scope>
    <source>
        <strain evidence="3">CCM 8893</strain>
    </source>
</reference>
<dbReference type="SUPFAM" id="SSF49899">
    <property type="entry name" value="Concanavalin A-like lectins/glucanases"/>
    <property type="match status" value="1"/>
</dbReference>
<dbReference type="InterPro" id="IPR013320">
    <property type="entry name" value="ConA-like_dom_sf"/>
</dbReference>